<comment type="cofactor">
    <cofactor evidence="1">
        <name>pyridoxal 5'-phosphate</name>
        <dbReference type="ChEBI" id="CHEBI:597326"/>
    </cofactor>
</comment>
<protein>
    <submittedName>
        <fullName evidence="7">Omega amino acid--pyruvate aminotransferase</fullName>
    </submittedName>
</protein>
<dbReference type="InterPro" id="IPR049704">
    <property type="entry name" value="Aminotrans_3_PPA_site"/>
</dbReference>
<dbReference type="OrthoDB" id="3398487at2"/>
<dbReference type="GO" id="GO:0004015">
    <property type="term" value="F:adenosylmethionine-8-amino-7-oxononanoate transaminase activity"/>
    <property type="evidence" value="ECO:0007669"/>
    <property type="project" value="TreeGrafter"/>
</dbReference>
<dbReference type="GO" id="GO:0009102">
    <property type="term" value="P:biotin biosynthetic process"/>
    <property type="evidence" value="ECO:0007669"/>
    <property type="project" value="TreeGrafter"/>
</dbReference>
<gene>
    <name evidence="7" type="ORF">BI347_12915</name>
</gene>
<dbReference type="InterPro" id="IPR015424">
    <property type="entry name" value="PyrdxlP-dep_Trfase"/>
</dbReference>
<dbReference type="Pfam" id="PF00202">
    <property type="entry name" value="Aminotran_3"/>
    <property type="match status" value="1"/>
</dbReference>
<dbReference type="InterPro" id="IPR005814">
    <property type="entry name" value="Aminotrans_3"/>
</dbReference>
<evidence type="ECO:0000256" key="6">
    <source>
        <dbReference type="RuleBase" id="RU003560"/>
    </source>
</evidence>
<dbReference type="RefSeq" id="WP_071116019.1">
    <property type="nucleotide sequence ID" value="NZ_MKCS01000001.1"/>
</dbReference>
<dbReference type="STRING" id="1903179.BI347_12915"/>
<reference evidence="7 8" key="1">
    <citation type="submission" date="2016-09" db="EMBL/GenBank/DDBJ databases">
        <title>Chromobacterium muskegensis sp. nov., an insecticidal bacterium isolated from Sphagnum bogs.</title>
        <authorList>
            <person name="Sparks M.E."/>
            <person name="Blackburn M.B."/>
            <person name="Gundersen-Rindal D.E."/>
            <person name="Mitchell A."/>
            <person name="Farrar R."/>
            <person name="Kuhar D."/>
        </authorList>
    </citation>
    <scope>NUCLEOTIDE SEQUENCE [LARGE SCALE GENOMIC DNA]</scope>
    <source>
        <strain evidence="7 8">37-2</strain>
    </source>
</reference>
<dbReference type="AlphaFoldDB" id="A0A1S1X4G7"/>
<sequence length="447" mass="48249">MNPQTTRTPFELADLDLRAHWMPFTANRNFQQDPRLIVAGEGNYLTDADGRRIFDSLSGLWCCGAGHSRQEIAEAAYRQLSTLDYSPGFQFGHPLSFKLAQRIAGMAPAGLDHVFFTNSGSECADTAVKMARAYWRLKGQASKTKLIGRARGYHGVNIAGTSLGGINGNRKLYGPLMDADHLPHTLLPVNAFSRGLPENGAELADDLLRLIELHDASNIAAVIVEPMAGSAGVIVPPQGYLKRLREICDQHGILLIFDEVITGFGRTGALFGADYFGVTPDIMNLAKQLTNGALPMGAVVASGEIYDTFMAQRTPEYAVEFTHGYTYSAHPVACAAALAALDLLENENLVARAAELAPHFERGIHGLKGLPQVADIRNCGLAGAIQLAARDGDAIARPFEAAMHLWRKGFYVRCGGDALQFGPPFTATPRELDSLFDAVGEAIRQLG</sequence>
<evidence type="ECO:0000313" key="8">
    <source>
        <dbReference type="Proteomes" id="UP000180088"/>
    </source>
</evidence>
<accession>A0A1S1X4G7</accession>
<dbReference type="PIRSF" id="PIRSF000521">
    <property type="entry name" value="Transaminase_4ab_Lys_Orn"/>
    <property type="match status" value="1"/>
</dbReference>
<dbReference type="SUPFAM" id="SSF53383">
    <property type="entry name" value="PLP-dependent transferases"/>
    <property type="match status" value="1"/>
</dbReference>
<dbReference type="PANTHER" id="PTHR42684:SF1">
    <property type="entry name" value="BETA-ALANINE--PYRUVATE AMINOTRANSFERASE"/>
    <property type="match status" value="1"/>
</dbReference>
<evidence type="ECO:0000256" key="3">
    <source>
        <dbReference type="ARBA" id="ARBA00022576"/>
    </source>
</evidence>
<dbReference type="GO" id="GO:0030170">
    <property type="term" value="F:pyridoxal phosphate binding"/>
    <property type="evidence" value="ECO:0007669"/>
    <property type="project" value="InterPro"/>
</dbReference>
<keyword evidence="3 7" id="KW-0032">Aminotransferase</keyword>
<evidence type="ECO:0000256" key="4">
    <source>
        <dbReference type="ARBA" id="ARBA00022679"/>
    </source>
</evidence>
<dbReference type="EMBL" id="MKCS01000001">
    <property type="protein sequence ID" value="OHX14305.1"/>
    <property type="molecule type" value="Genomic_DNA"/>
</dbReference>
<comment type="caution">
    <text evidence="7">The sequence shown here is derived from an EMBL/GenBank/DDBJ whole genome shotgun (WGS) entry which is preliminary data.</text>
</comment>
<proteinExistence type="inferred from homology"/>
<evidence type="ECO:0000256" key="1">
    <source>
        <dbReference type="ARBA" id="ARBA00001933"/>
    </source>
</evidence>
<evidence type="ECO:0000313" key="7">
    <source>
        <dbReference type="EMBL" id="OHX14305.1"/>
    </source>
</evidence>
<dbReference type="CDD" id="cd00610">
    <property type="entry name" value="OAT_like"/>
    <property type="match status" value="1"/>
</dbReference>
<dbReference type="InterPro" id="IPR015421">
    <property type="entry name" value="PyrdxlP-dep_Trfase_major"/>
</dbReference>
<dbReference type="PANTHER" id="PTHR42684">
    <property type="entry name" value="ADENOSYLMETHIONINE-8-AMINO-7-OXONONANOATE AMINOTRANSFERASE"/>
    <property type="match status" value="1"/>
</dbReference>
<dbReference type="InterPro" id="IPR015422">
    <property type="entry name" value="PyrdxlP-dep_Trfase_small"/>
</dbReference>
<keyword evidence="4" id="KW-0808">Transferase</keyword>
<dbReference type="Proteomes" id="UP000180088">
    <property type="component" value="Unassembled WGS sequence"/>
</dbReference>
<dbReference type="FunFam" id="3.40.640.10:FF:000014">
    <property type="entry name" value="Adenosylmethionine-8-amino-7-oxononanoate aminotransferase, probable"/>
    <property type="match status" value="1"/>
</dbReference>
<evidence type="ECO:0000256" key="5">
    <source>
        <dbReference type="ARBA" id="ARBA00022898"/>
    </source>
</evidence>
<keyword evidence="5 6" id="KW-0663">Pyridoxal phosphate</keyword>
<comment type="similarity">
    <text evidence="2 6">Belongs to the class-III pyridoxal-phosphate-dependent aminotransferase family.</text>
</comment>
<dbReference type="Gene3D" id="3.40.640.10">
    <property type="entry name" value="Type I PLP-dependent aspartate aminotransferase-like (Major domain)"/>
    <property type="match status" value="1"/>
</dbReference>
<dbReference type="Gene3D" id="3.90.1150.10">
    <property type="entry name" value="Aspartate Aminotransferase, domain 1"/>
    <property type="match status" value="1"/>
</dbReference>
<dbReference type="PROSITE" id="PS00600">
    <property type="entry name" value="AA_TRANSFER_CLASS_3"/>
    <property type="match status" value="1"/>
</dbReference>
<organism evidence="7 8">
    <name type="scientific">Chromobacterium sphagni</name>
    <dbReference type="NCBI Taxonomy" id="1903179"/>
    <lineage>
        <taxon>Bacteria</taxon>
        <taxon>Pseudomonadati</taxon>
        <taxon>Pseudomonadota</taxon>
        <taxon>Betaproteobacteria</taxon>
        <taxon>Neisseriales</taxon>
        <taxon>Chromobacteriaceae</taxon>
        <taxon>Chromobacterium</taxon>
    </lineage>
</organism>
<evidence type="ECO:0000256" key="2">
    <source>
        <dbReference type="ARBA" id="ARBA00008954"/>
    </source>
</evidence>
<name>A0A1S1X4G7_9NEIS</name>